<dbReference type="Proteomes" id="UP000245802">
    <property type="component" value="Chromosome"/>
</dbReference>
<accession>A0A2Z3GSZ2</accession>
<dbReference type="SUPFAM" id="SSF53474">
    <property type="entry name" value="alpha/beta-Hydrolases"/>
    <property type="match status" value="1"/>
</dbReference>
<dbReference type="InterPro" id="IPR029058">
    <property type="entry name" value="AB_hydrolase_fold"/>
</dbReference>
<dbReference type="InterPro" id="IPR050300">
    <property type="entry name" value="GDXG_lipolytic_enzyme"/>
</dbReference>
<dbReference type="AlphaFoldDB" id="A0A2Z3GSZ2"/>
<dbReference type="KEGG" id="gog:C1280_00455"/>
<dbReference type="PANTHER" id="PTHR48081">
    <property type="entry name" value="AB HYDROLASE SUPERFAMILY PROTEIN C4A8.06C"/>
    <property type="match status" value="1"/>
</dbReference>
<dbReference type="GO" id="GO:0004061">
    <property type="term" value="F:arylformamidase activity"/>
    <property type="evidence" value="ECO:0007669"/>
    <property type="project" value="TreeGrafter"/>
</dbReference>
<dbReference type="Pfam" id="PF20434">
    <property type="entry name" value="BD-FAE"/>
    <property type="match status" value="1"/>
</dbReference>
<organism evidence="3 4">
    <name type="scientific">Gemmata obscuriglobus</name>
    <dbReference type="NCBI Taxonomy" id="114"/>
    <lineage>
        <taxon>Bacteria</taxon>
        <taxon>Pseudomonadati</taxon>
        <taxon>Planctomycetota</taxon>
        <taxon>Planctomycetia</taxon>
        <taxon>Gemmatales</taxon>
        <taxon>Gemmataceae</taxon>
        <taxon>Gemmata</taxon>
    </lineage>
</organism>
<proteinExistence type="predicted"/>
<dbReference type="InterPro" id="IPR049492">
    <property type="entry name" value="BD-FAE-like_dom"/>
</dbReference>
<sequence>MNYNRYLRLFSQLDLNDDEAAMNLLSLLVAVGVAAPAEGKPEAHEKHADIAYRTDKDADKERHVLDVYTPKGKKDFPTVLFVHGGSWKSGNKNLYEVLGKSLAADGIGCVICNYRLSPKVQHPAHIEDVAKAFAWTRDNIGKYGGKKDQLFLCGHSAGGHLVSLLATDPQYLKAERCSAADIRGVASLSGVYKILHTERVFEVPFGKDEKVCTLASPLTHATGKCPPFFIAYADTDFPLLDKMAEDMGAALKKADSPFELMKCKDRNHYTIIFQFVSNADPLNKSFREFVQKNSK</sequence>
<name>A0A2Z3GSZ2_9BACT</name>
<gene>
    <name evidence="3" type="ORF">C1280_00455</name>
</gene>
<dbReference type="Gene3D" id="3.40.50.1820">
    <property type="entry name" value="alpha/beta hydrolase"/>
    <property type="match status" value="1"/>
</dbReference>
<dbReference type="EMBL" id="CP025958">
    <property type="protein sequence ID" value="AWM35641.1"/>
    <property type="molecule type" value="Genomic_DNA"/>
</dbReference>
<evidence type="ECO:0000256" key="1">
    <source>
        <dbReference type="ARBA" id="ARBA00022801"/>
    </source>
</evidence>
<feature type="domain" description="BD-FAE-like" evidence="2">
    <location>
        <begin position="65"/>
        <end position="236"/>
    </location>
</feature>
<reference evidence="3 4" key="1">
    <citation type="submission" date="2018-01" db="EMBL/GenBank/DDBJ databases">
        <title>G. obscuriglobus.</title>
        <authorList>
            <person name="Franke J."/>
            <person name="Blomberg W."/>
            <person name="Selmecki A."/>
        </authorList>
    </citation>
    <scope>NUCLEOTIDE SEQUENCE [LARGE SCALE GENOMIC DNA]</scope>
    <source>
        <strain evidence="3 4">DSM 5831</strain>
    </source>
</reference>
<dbReference type="PANTHER" id="PTHR48081:SF33">
    <property type="entry name" value="KYNURENINE FORMAMIDASE"/>
    <property type="match status" value="1"/>
</dbReference>
<keyword evidence="1" id="KW-0378">Hydrolase</keyword>
<evidence type="ECO:0000313" key="4">
    <source>
        <dbReference type="Proteomes" id="UP000245802"/>
    </source>
</evidence>
<keyword evidence="4" id="KW-1185">Reference proteome</keyword>
<evidence type="ECO:0000313" key="3">
    <source>
        <dbReference type="EMBL" id="AWM35641.1"/>
    </source>
</evidence>
<protein>
    <recommendedName>
        <fullName evidence="2">BD-FAE-like domain-containing protein</fullName>
    </recommendedName>
</protein>
<evidence type="ECO:0000259" key="2">
    <source>
        <dbReference type="Pfam" id="PF20434"/>
    </source>
</evidence>